<dbReference type="SUPFAM" id="SSF52540">
    <property type="entry name" value="P-loop containing nucleoside triphosphate hydrolases"/>
    <property type="match status" value="1"/>
</dbReference>
<dbReference type="InterPro" id="IPR003593">
    <property type="entry name" value="AAA+_ATPase"/>
</dbReference>
<dbReference type="GO" id="GO:0043190">
    <property type="term" value="C:ATP-binding cassette (ABC) transporter complex"/>
    <property type="evidence" value="ECO:0007669"/>
    <property type="project" value="TreeGrafter"/>
</dbReference>
<dbReference type="Proteomes" id="UP000238672">
    <property type="component" value="Unassembled WGS sequence"/>
</dbReference>
<evidence type="ECO:0000256" key="5">
    <source>
        <dbReference type="ARBA" id="ARBA00022741"/>
    </source>
</evidence>
<dbReference type="PROSITE" id="PS00211">
    <property type="entry name" value="ABC_TRANSPORTER_1"/>
    <property type="match status" value="1"/>
</dbReference>
<dbReference type="InterPro" id="IPR015856">
    <property type="entry name" value="ABC_transpr_CbiO/EcfA_su"/>
</dbReference>
<dbReference type="InterPro" id="IPR050095">
    <property type="entry name" value="ECF_ABC_transporter_ATP-bd"/>
</dbReference>
<dbReference type="InterPro" id="IPR003439">
    <property type="entry name" value="ABC_transporter-like_ATP-bd"/>
</dbReference>
<dbReference type="PANTHER" id="PTHR43553:SF27">
    <property type="entry name" value="ENERGY-COUPLING FACTOR TRANSPORTER ATP-BINDING PROTEIN ECFA2"/>
    <property type="match status" value="1"/>
</dbReference>
<dbReference type="PROSITE" id="PS50893">
    <property type="entry name" value="ABC_TRANSPORTER_2"/>
    <property type="match status" value="1"/>
</dbReference>
<keyword evidence="11" id="KW-1185">Reference proteome</keyword>
<dbReference type="Pfam" id="PF00005">
    <property type="entry name" value="ABC_tran"/>
    <property type="match status" value="1"/>
</dbReference>
<keyword evidence="5" id="KW-0547">Nucleotide-binding</keyword>
<evidence type="ECO:0000256" key="8">
    <source>
        <dbReference type="ARBA" id="ARBA00023136"/>
    </source>
</evidence>
<reference evidence="10 11" key="1">
    <citation type="submission" date="2018-02" db="EMBL/GenBank/DDBJ databases">
        <title>Metagenomics reveals mixed infection of spiroplasma and phytoplasma in chicory.</title>
        <authorList>
            <person name="Polano C."/>
            <person name="Moruzzi S."/>
            <person name="Ermacora P."/>
            <person name="Ferrini F."/>
            <person name="Martini M."/>
            <person name="Firrao G."/>
        </authorList>
    </citation>
    <scope>NUCLEOTIDE SEQUENCE [LARGE SCALE GENOMIC DNA]</scope>
    <source>
        <strain evidence="10 11">ChiP</strain>
    </source>
</reference>
<name>A0A2S8NVB4_9MOLU</name>
<dbReference type="CDD" id="cd03225">
    <property type="entry name" value="ABC_cobalt_CbiO_domain1"/>
    <property type="match status" value="1"/>
</dbReference>
<comment type="subcellular location">
    <subcellularLocation>
        <location evidence="1">Cell membrane</location>
        <topology evidence="1">Peripheral membrane protein</topology>
    </subcellularLocation>
</comment>
<dbReference type="PANTHER" id="PTHR43553">
    <property type="entry name" value="HEAVY METAL TRANSPORTER"/>
    <property type="match status" value="1"/>
</dbReference>
<keyword evidence="8" id="KW-0472">Membrane</keyword>
<organism evidence="10 11">
    <name type="scientific">Candidatus Phytoplasma phoenicium</name>
    <dbReference type="NCBI Taxonomy" id="198422"/>
    <lineage>
        <taxon>Bacteria</taxon>
        <taxon>Bacillati</taxon>
        <taxon>Mycoplasmatota</taxon>
        <taxon>Mollicutes</taxon>
        <taxon>Acholeplasmatales</taxon>
        <taxon>Acholeplasmataceae</taxon>
        <taxon>Candidatus Phytoplasma</taxon>
        <taxon>16SrIX (Pigeon pea witches'-broom group)</taxon>
    </lineage>
</organism>
<gene>
    <name evidence="10" type="ORF">C6B37_00425</name>
</gene>
<dbReference type="GO" id="GO:0016887">
    <property type="term" value="F:ATP hydrolysis activity"/>
    <property type="evidence" value="ECO:0007669"/>
    <property type="project" value="InterPro"/>
</dbReference>
<proteinExistence type="inferred from homology"/>
<evidence type="ECO:0000256" key="6">
    <source>
        <dbReference type="ARBA" id="ARBA00022840"/>
    </source>
</evidence>
<keyword evidence="6 10" id="KW-0067">ATP-binding</keyword>
<dbReference type="InterPro" id="IPR017871">
    <property type="entry name" value="ABC_transporter-like_CS"/>
</dbReference>
<dbReference type="SMART" id="SM00382">
    <property type="entry name" value="AAA"/>
    <property type="match status" value="1"/>
</dbReference>
<evidence type="ECO:0000256" key="4">
    <source>
        <dbReference type="ARBA" id="ARBA00022475"/>
    </source>
</evidence>
<keyword evidence="3" id="KW-0813">Transport</keyword>
<evidence type="ECO:0000256" key="3">
    <source>
        <dbReference type="ARBA" id="ARBA00022448"/>
    </source>
</evidence>
<keyword evidence="7" id="KW-1278">Translocase</keyword>
<dbReference type="GO" id="GO:0005524">
    <property type="term" value="F:ATP binding"/>
    <property type="evidence" value="ECO:0007669"/>
    <property type="project" value="UniProtKB-KW"/>
</dbReference>
<dbReference type="Gene3D" id="3.40.50.300">
    <property type="entry name" value="P-loop containing nucleotide triphosphate hydrolases"/>
    <property type="match status" value="1"/>
</dbReference>
<comment type="similarity">
    <text evidence="2">Belongs to the ABC transporter superfamily.</text>
</comment>
<dbReference type="AlphaFoldDB" id="A0A2S8NVB4"/>
<feature type="domain" description="ABC transporter" evidence="9">
    <location>
        <begin position="3"/>
        <end position="244"/>
    </location>
</feature>
<evidence type="ECO:0000256" key="1">
    <source>
        <dbReference type="ARBA" id="ARBA00004202"/>
    </source>
</evidence>
<dbReference type="GO" id="GO:0042626">
    <property type="term" value="F:ATPase-coupled transmembrane transporter activity"/>
    <property type="evidence" value="ECO:0007669"/>
    <property type="project" value="TreeGrafter"/>
</dbReference>
<evidence type="ECO:0000259" key="9">
    <source>
        <dbReference type="PROSITE" id="PS50893"/>
    </source>
</evidence>
<evidence type="ECO:0000313" key="10">
    <source>
        <dbReference type="EMBL" id="PQP79913.1"/>
    </source>
</evidence>
<dbReference type="EMBL" id="PUUG01000005">
    <property type="protein sequence ID" value="PQP79913.1"/>
    <property type="molecule type" value="Genomic_DNA"/>
</dbReference>
<evidence type="ECO:0000256" key="2">
    <source>
        <dbReference type="ARBA" id="ARBA00005417"/>
    </source>
</evidence>
<keyword evidence="4" id="KW-1003">Cell membrane</keyword>
<evidence type="ECO:0000313" key="11">
    <source>
        <dbReference type="Proteomes" id="UP000238672"/>
    </source>
</evidence>
<protein>
    <submittedName>
        <fullName evidence="10">Cobalt ABC transporter ATP-binding protein</fullName>
    </submittedName>
</protein>
<dbReference type="FunFam" id="3.40.50.300:FF:000224">
    <property type="entry name" value="Energy-coupling factor transporter ATP-binding protein EcfA"/>
    <property type="match status" value="1"/>
</dbReference>
<accession>A0A2S8NVB4</accession>
<dbReference type="InterPro" id="IPR027417">
    <property type="entry name" value="P-loop_NTPase"/>
</dbReference>
<sequence length="280" mass="32313">MAIQFNHVNFGYHKKEQDILRNIHLKIVDKNEFIAVVGKIGSGKSTLVQLMNGLLTPTAGYLKVFEQNIYPNTSSKKLFFLKRQIGLVFQFPEYQLFEISVLKDVMFAPKNFGYNETEARKKAIKALQQVNIEPSLFCCSPFSLSGGQQRKVAIAGILAMNPKVLILDEPTRGLDIESQIDMMNILSKQHQEEKKTILLITHDIDLVAQYANKVLWLDKGKILFFGPKEEFFQQSTDFFEPQTFKIMKMLEQKMKIPFRPHYSSASLFNYLKKFLQSNKE</sequence>
<comment type="caution">
    <text evidence="10">The sequence shown here is derived from an EMBL/GenBank/DDBJ whole genome shotgun (WGS) entry which is preliminary data.</text>
</comment>
<evidence type="ECO:0000256" key="7">
    <source>
        <dbReference type="ARBA" id="ARBA00022967"/>
    </source>
</evidence>